<dbReference type="PROSITE" id="PS51219">
    <property type="entry name" value="DPCK"/>
    <property type="match status" value="1"/>
</dbReference>
<dbReference type="NCBIfam" id="TIGR00152">
    <property type="entry name" value="dephospho-CoA kinase"/>
    <property type="match status" value="1"/>
</dbReference>
<dbReference type="PANTHER" id="PTHR10695:SF46">
    <property type="entry name" value="BIFUNCTIONAL COENZYME A SYNTHASE-RELATED"/>
    <property type="match status" value="1"/>
</dbReference>
<evidence type="ECO:0000256" key="3">
    <source>
        <dbReference type="ARBA" id="ARBA00022840"/>
    </source>
</evidence>
<keyword evidence="5 7" id="KW-0808">Transferase</keyword>
<feature type="binding site" evidence="5">
    <location>
        <begin position="11"/>
        <end position="16"/>
    </location>
    <ligand>
        <name>ATP</name>
        <dbReference type="ChEBI" id="CHEBI:30616"/>
    </ligand>
</feature>
<keyword evidence="3 5" id="KW-0067">ATP-binding</keyword>
<protein>
    <recommendedName>
        <fullName evidence="5 6">Dephospho-CoA kinase</fullName>
        <ecNumber evidence="5 6">2.7.1.24</ecNumber>
    </recommendedName>
    <alternativeName>
        <fullName evidence="5">Dephosphocoenzyme A kinase</fullName>
    </alternativeName>
</protein>
<dbReference type="Gene3D" id="3.40.50.300">
    <property type="entry name" value="P-loop containing nucleotide triphosphate hydrolases"/>
    <property type="match status" value="1"/>
</dbReference>
<evidence type="ECO:0000256" key="4">
    <source>
        <dbReference type="ARBA" id="ARBA00022993"/>
    </source>
</evidence>
<organism evidence="7 8">
    <name type="scientific">Terriglobus aquaticus</name>
    <dbReference type="NCBI Taxonomy" id="940139"/>
    <lineage>
        <taxon>Bacteria</taxon>
        <taxon>Pseudomonadati</taxon>
        <taxon>Acidobacteriota</taxon>
        <taxon>Terriglobia</taxon>
        <taxon>Terriglobales</taxon>
        <taxon>Acidobacteriaceae</taxon>
        <taxon>Terriglobus</taxon>
    </lineage>
</organism>
<comment type="catalytic activity">
    <reaction evidence="5">
        <text>3'-dephospho-CoA + ATP = ADP + CoA + H(+)</text>
        <dbReference type="Rhea" id="RHEA:18245"/>
        <dbReference type="ChEBI" id="CHEBI:15378"/>
        <dbReference type="ChEBI" id="CHEBI:30616"/>
        <dbReference type="ChEBI" id="CHEBI:57287"/>
        <dbReference type="ChEBI" id="CHEBI:57328"/>
        <dbReference type="ChEBI" id="CHEBI:456216"/>
        <dbReference type="EC" id="2.7.1.24"/>
    </reaction>
</comment>
<evidence type="ECO:0000256" key="6">
    <source>
        <dbReference type="NCBIfam" id="TIGR00152"/>
    </source>
</evidence>
<dbReference type="InterPro" id="IPR001977">
    <property type="entry name" value="Depp_CoAkinase"/>
</dbReference>
<evidence type="ECO:0000256" key="2">
    <source>
        <dbReference type="ARBA" id="ARBA00022741"/>
    </source>
</evidence>
<evidence type="ECO:0000313" key="8">
    <source>
        <dbReference type="Proteomes" id="UP001634747"/>
    </source>
</evidence>
<keyword evidence="4 5" id="KW-0173">Coenzyme A biosynthesis</keyword>
<comment type="subcellular location">
    <subcellularLocation>
        <location evidence="5">Cytoplasm</location>
    </subcellularLocation>
</comment>
<evidence type="ECO:0000256" key="1">
    <source>
        <dbReference type="ARBA" id="ARBA00009018"/>
    </source>
</evidence>
<evidence type="ECO:0000313" key="7">
    <source>
        <dbReference type="EMBL" id="MFN2974855.1"/>
    </source>
</evidence>
<evidence type="ECO:0000256" key="5">
    <source>
        <dbReference type="HAMAP-Rule" id="MF_00376"/>
    </source>
</evidence>
<comment type="function">
    <text evidence="5">Catalyzes the phosphorylation of the 3'-hydroxyl group of dephosphocoenzyme A to form coenzyme A.</text>
</comment>
<dbReference type="EMBL" id="JBJYXY010000001">
    <property type="protein sequence ID" value="MFN2974855.1"/>
    <property type="molecule type" value="Genomic_DNA"/>
</dbReference>
<name>A0ABW9KGI3_9BACT</name>
<dbReference type="SUPFAM" id="SSF52540">
    <property type="entry name" value="P-loop containing nucleoside triphosphate hydrolases"/>
    <property type="match status" value="1"/>
</dbReference>
<gene>
    <name evidence="5 7" type="primary">coaE</name>
    <name evidence="7" type="ORF">ACK2TP_03695</name>
</gene>
<keyword evidence="5" id="KW-0963">Cytoplasm</keyword>
<dbReference type="Proteomes" id="UP001634747">
    <property type="component" value="Unassembled WGS sequence"/>
</dbReference>
<comment type="similarity">
    <text evidence="1 5">Belongs to the CoaE family.</text>
</comment>
<keyword evidence="5 7" id="KW-0418">Kinase</keyword>
<dbReference type="EC" id="2.7.1.24" evidence="5 6"/>
<dbReference type="CDD" id="cd02022">
    <property type="entry name" value="DPCK"/>
    <property type="match status" value="1"/>
</dbReference>
<comment type="caution">
    <text evidence="7">The sequence shown here is derived from an EMBL/GenBank/DDBJ whole genome shotgun (WGS) entry which is preliminary data.</text>
</comment>
<dbReference type="RefSeq" id="WP_263413596.1">
    <property type="nucleotide sequence ID" value="NZ_BAABBH010000001.1"/>
</dbReference>
<comment type="pathway">
    <text evidence="5">Cofactor biosynthesis; coenzyme A biosynthesis; CoA from (R)-pantothenate: step 5/5.</text>
</comment>
<dbReference type="HAMAP" id="MF_00376">
    <property type="entry name" value="Dephospho_CoA_kinase"/>
    <property type="match status" value="1"/>
</dbReference>
<accession>A0ABW9KGI3</accession>
<keyword evidence="8" id="KW-1185">Reference proteome</keyword>
<keyword evidence="2 5" id="KW-0547">Nucleotide-binding</keyword>
<dbReference type="PANTHER" id="PTHR10695">
    <property type="entry name" value="DEPHOSPHO-COA KINASE-RELATED"/>
    <property type="match status" value="1"/>
</dbReference>
<proteinExistence type="inferred from homology"/>
<reference evidence="7 8" key="1">
    <citation type="submission" date="2024-12" db="EMBL/GenBank/DDBJ databases">
        <authorList>
            <person name="Lee Y."/>
        </authorList>
    </citation>
    <scope>NUCLEOTIDE SEQUENCE [LARGE SCALE GENOMIC DNA]</scope>
    <source>
        <strain evidence="7 8">03SUJ4</strain>
    </source>
</reference>
<dbReference type="GO" id="GO:0004140">
    <property type="term" value="F:dephospho-CoA kinase activity"/>
    <property type="evidence" value="ECO:0007669"/>
    <property type="project" value="UniProtKB-EC"/>
</dbReference>
<sequence length="229" mass="25133">MLRVALTGGLGSGKSTVAHIFRELGCFVSQSDEVARAMMQPGESVYQRIVEQFGPGVLQADGSLNRATLATLAFAQDRAEDLNSIIHPAVIAAQAEWMRRIGEEHPSGVAMVESALVFETKHAASPGDATPWRSRFDRVVLVTAPESLRIQRYVDRYFASAHASSDTGRAAAEADARNRMRAQWTDERKAALSDFAIPNEGTLEDLRQAVTEVWKDLRDEAARRTRHGG</sequence>
<dbReference type="InterPro" id="IPR027417">
    <property type="entry name" value="P-loop_NTPase"/>
</dbReference>
<dbReference type="Pfam" id="PF01121">
    <property type="entry name" value="CoaE"/>
    <property type="match status" value="1"/>
</dbReference>